<keyword evidence="9" id="KW-1185">Reference proteome</keyword>
<dbReference type="CDD" id="cd00207">
    <property type="entry name" value="fer2"/>
    <property type="match status" value="1"/>
</dbReference>
<evidence type="ECO:0000256" key="2">
    <source>
        <dbReference type="ARBA" id="ARBA00022714"/>
    </source>
</evidence>
<dbReference type="PANTHER" id="PTHR23426">
    <property type="entry name" value="FERREDOXIN/ADRENODOXIN"/>
    <property type="match status" value="1"/>
</dbReference>
<evidence type="ECO:0000259" key="7">
    <source>
        <dbReference type="PROSITE" id="PS51085"/>
    </source>
</evidence>
<keyword evidence="2" id="KW-0001">2Fe-2S</keyword>
<dbReference type="GO" id="GO:0140647">
    <property type="term" value="P:P450-containing electron transport chain"/>
    <property type="evidence" value="ECO:0007669"/>
    <property type="project" value="InterPro"/>
</dbReference>
<dbReference type="GO" id="GO:0009055">
    <property type="term" value="F:electron transfer activity"/>
    <property type="evidence" value="ECO:0007669"/>
    <property type="project" value="TreeGrafter"/>
</dbReference>
<dbReference type="Proteomes" id="UP001304300">
    <property type="component" value="Chromosome"/>
</dbReference>
<accession>A0AAQ3QTI6</accession>
<comment type="cofactor">
    <cofactor evidence="6">
        <name>[2Fe-2S] cluster</name>
        <dbReference type="ChEBI" id="CHEBI:190135"/>
    </cofactor>
</comment>
<dbReference type="InterPro" id="IPR036010">
    <property type="entry name" value="2Fe-2S_ferredoxin-like_sf"/>
</dbReference>
<comment type="similarity">
    <text evidence="1">Belongs to the adrenodoxin/putidaredoxin family.</text>
</comment>
<feature type="domain" description="2Fe-2S ferredoxin-type" evidence="7">
    <location>
        <begin position="2"/>
        <end position="98"/>
    </location>
</feature>
<dbReference type="RefSeq" id="WP_317833852.1">
    <property type="nucleotide sequence ID" value="NZ_CP136920.1"/>
</dbReference>
<keyword evidence="5" id="KW-0411">Iron-sulfur</keyword>
<dbReference type="InterPro" id="IPR012675">
    <property type="entry name" value="Beta-grasp_dom_sf"/>
</dbReference>
<keyword evidence="4" id="KW-0408">Iron</keyword>
<evidence type="ECO:0000313" key="8">
    <source>
        <dbReference type="EMBL" id="WOO41371.1"/>
    </source>
</evidence>
<dbReference type="PANTHER" id="PTHR23426:SF65">
    <property type="entry name" value="FERREDOXIN-2, MITOCHONDRIAL"/>
    <property type="match status" value="1"/>
</dbReference>
<dbReference type="PROSITE" id="PS51085">
    <property type="entry name" value="2FE2S_FER_2"/>
    <property type="match status" value="1"/>
</dbReference>
<dbReference type="Gene3D" id="3.10.20.30">
    <property type="match status" value="1"/>
</dbReference>
<dbReference type="AlphaFoldDB" id="A0AAQ3QTI6"/>
<name>A0AAQ3QTI6_9BACT</name>
<dbReference type="InterPro" id="IPR001055">
    <property type="entry name" value="Adrenodoxin-like"/>
</dbReference>
<dbReference type="GO" id="GO:0046872">
    <property type="term" value="F:metal ion binding"/>
    <property type="evidence" value="ECO:0007669"/>
    <property type="project" value="UniProtKB-KW"/>
</dbReference>
<dbReference type="GO" id="GO:0051537">
    <property type="term" value="F:2 iron, 2 sulfur cluster binding"/>
    <property type="evidence" value="ECO:0007669"/>
    <property type="project" value="UniProtKB-KW"/>
</dbReference>
<evidence type="ECO:0000313" key="9">
    <source>
        <dbReference type="Proteomes" id="UP001304300"/>
    </source>
</evidence>
<evidence type="ECO:0000256" key="1">
    <source>
        <dbReference type="ARBA" id="ARBA00010914"/>
    </source>
</evidence>
<evidence type="ECO:0000256" key="6">
    <source>
        <dbReference type="ARBA" id="ARBA00034078"/>
    </source>
</evidence>
<sequence length="157" mass="17000">MKEVLLKPINERVSIKTNARVLDTLLAKECPVMMACGGNGICATCHVYVSAGMESLTPPTAREKKTLGLVSGVDNNSRLSCQCRIVGEGVEVLLPEGMYVQSFSELEGLIGKRTNVPILHPKDGRVLIAKGKIISRSKIMQLQDVDFDIGTVETESV</sequence>
<gene>
    <name evidence="8" type="ORF">RZN69_22355</name>
</gene>
<evidence type="ECO:0000256" key="4">
    <source>
        <dbReference type="ARBA" id="ARBA00023004"/>
    </source>
</evidence>
<dbReference type="InterPro" id="IPR001041">
    <property type="entry name" value="2Fe-2S_ferredoxin-type"/>
</dbReference>
<reference evidence="8 9" key="1">
    <citation type="submission" date="2023-10" db="EMBL/GenBank/DDBJ databases">
        <title>Rubellicoccus peritrichatus gen. nov., sp. nov., isolated from an algae of coral reef tank.</title>
        <authorList>
            <person name="Luo J."/>
        </authorList>
    </citation>
    <scope>NUCLEOTIDE SEQUENCE [LARGE SCALE GENOMIC DNA]</scope>
    <source>
        <strain evidence="8 9">CR14</strain>
    </source>
</reference>
<evidence type="ECO:0000256" key="5">
    <source>
        <dbReference type="ARBA" id="ARBA00023014"/>
    </source>
</evidence>
<dbReference type="SUPFAM" id="SSF54292">
    <property type="entry name" value="2Fe-2S ferredoxin-like"/>
    <property type="match status" value="1"/>
</dbReference>
<dbReference type="EMBL" id="CP136920">
    <property type="protein sequence ID" value="WOO41371.1"/>
    <property type="molecule type" value="Genomic_DNA"/>
</dbReference>
<dbReference type="Pfam" id="PF00111">
    <property type="entry name" value="Fer2"/>
    <property type="match status" value="1"/>
</dbReference>
<proteinExistence type="inferred from homology"/>
<protein>
    <submittedName>
        <fullName evidence="8">2Fe-2S iron-sulfur cluster-binding protein</fullName>
    </submittedName>
</protein>
<keyword evidence="3" id="KW-0479">Metal-binding</keyword>
<organism evidence="8 9">
    <name type="scientific">Rubellicoccus peritrichatus</name>
    <dbReference type="NCBI Taxonomy" id="3080537"/>
    <lineage>
        <taxon>Bacteria</taxon>
        <taxon>Pseudomonadati</taxon>
        <taxon>Verrucomicrobiota</taxon>
        <taxon>Opitutia</taxon>
        <taxon>Puniceicoccales</taxon>
        <taxon>Cerasicoccaceae</taxon>
        <taxon>Rubellicoccus</taxon>
    </lineage>
</organism>
<evidence type="ECO:0000256" key="3">
    <source>
        <dbReference type="ARBA" id="ARBA00022723"/>
    </source>
</evidence>